<dbReference type="OrthoDB" id="2870744at2759"/>
<dbReference type="Gene3D" id="3.80.10.10">
    <property type="entry name" value="Ribonuclease Inhibitor"/>
    <property type="match status" value="1"/>
</dbReference>
<evidence type="ECO:0008006" key="3">
    <source>
        <dbReference type="Google" id="ProtNLM"/>
    </source>
</evidence>
<dbReference type="EMBL" id="JAACJM010000020">
    <property type="protein sequence ID" value="KAF5367066.1"/>
    <property type="molecule type" value="Genomic_DNA"/>
</dbReference>
<dbReference type="InterPro" id="IPR032675">
    <property type="entry name" value="LRR_dom_sf"/>
</dbReference>
<keyword evidence="2" id="KW-1185">Reference proteome</keyword>
<accession>A0A8H5GL61</accession>
<reference evidence="1 2" key="1">
    <citation type="journal article" date="2020" name="ISME J.">
        <title>Uncovering the hidden diversity of litter-decomposition mechanisms in mushroom-forming fungi.</title>
        <authorList>
            <person name="Floudas D."/>
            <person name="Bentzer J."/>
            <person name="Ahren D."/>
            <person name="Johansson T."/>
            <person name="Persson P."/>
            <person name="Tunlid A."/>
        </authorList>
    </citation>
    <scope>NUCLEOTIDE SEQUENCE [LARGE SCALE GENOMIC DNA]</scope>
    <source>
        <strain evidence="1 2">CBS 291.85</strain>
    </source>
</reference>
<proteinExistence type="predicted"/>
<evidence type="ECO:0000313" key="1">
    <source>
        <dbReference type="EMBL" id="KAF5367066.1"/>
    </source>
</evidence>
<dbReference type="AlphaFoldDB" id="A0A8H5GL61"/>
<comment type="caution">
    <text evidence="1">The sequence shown here is derived from an EMBL/GenBank/DDBJ whole genome shotgun (WGS) entry which is preliminary data.</text>
</comment>
<gene>
    <name evidence="1" type="ORF">D9758_003936</name>
</gene>
<dbReference type="Proteomes" id="UP000559256">
    <property type="component" value="Unassembled WGS sequence"/>
</dbReference>
<protein>
    <recommendedName>
        <fullName evidence="3">F-box domain-containing protein</fullName>
    </recommendedName>
</protein>
<name>A0A8H5GL61_9AGAR</name>
<sequence>MDSVIGKTSRSLSSSLRLNLSISKKKRLDLSTASINKALPKPPTLEASDAVPAGDCSPREVPDDVIYEIVKWLPLQDVLHCALMRRSLYELCRPFLYGSVNLSYSEACRSGLEYFSRRRDLARFIKSLTLRPNVGAGWSNKAEKVIDEEWIISVVEELALDGSLASLRAFYWFGRLNPPDSLWLVLRNHCPDLRYIGLRVTISVGLTELLHPQTLHFRNLKGFHLTTQILDRGFVLIPRNRSLPPGLWTMLLENSPNLEELTLDGACLSDELWQLDPVLHGRWPSLRKFAIGHISAFDSASSSLPQKVADFLDAHYYSLEDMSLIGNATYTELSIPKFLSMPNMHTWKGRLAHLTHAGPECRLRNLYLTDWFSPSAKIGDLLKNLPHLELLSVFVNFVDTVPEWDFYEQLLTGCPQLKHLEISSTSHLSLINFSAALRLVPNLQTFTVTRCRKFSNMGLTGGSLTGGAALIASQNLNLSQITIRDVSNWEHHDQLSGVYKTKRIGTFYIVGGGPGFPNQLIGREFGVNPLGQRFSRSLVHALVLPTPQ</sequence>
<organism evidence="1 2">
    <name type="scientific">Tetrapyrgos nigripes</name>
    <dbReference type="NCBI Taxonomy" id="182062"/>
    <lineage>
        <taxon>Eukaryota</taxon>
        <taxon>Fungi</taxon>
        <taxon>Dikarya</taxon>
        <taxon>Basidiomycota</taxon>
        <taxon>Agaricomycotina</taxon>
        <taxon>Agaricomycetes</taxon>
        <taxon>Agaricomycetidae</taxon>
        <taxon>Agaricales</taxon>
        <taxon>Marasmiineae</taxon>
        <taxon>Marasmiaceae</taxon>
        <taxon>Tetrapyrgos</taxon>
    </lineage>
</organism>
<dbReference type="SUPFAM" id="SSF52047">
    <property type="entry name" value="RNI-like"/>
    <property type="match status" value="1"/>
</dbReference>
<evidence type="ECO:0000313" key="2">
    <source>
        <dbReference type="Proteomes" id="UP000559256"/>
    </source>
</evidence>